<evidence type="ECO:0000313" key="2">
    <source>
        <dbReference type="Proteomes" id="UP000032749"/>
    </source>
</evidence>
<dbReference type="Gene3D" id="2.130.10.10">
    <property type="entry name" value="YVTN repeat-like/Quinoprotein amine dehydrogenase"/>
    <property type="match status" value="2"/>
</dbReference>
<dbReference type="PATRIC" id="fig|698738.3.peg.3332"/>
<gene>
    <name evidence="1" type="ORF">OLEAN_C32050</name>
</gene>
<dbReference type="Proteomes" id="UP000032749">
    <property type="component" value="Chromosome"/>
</dbReference>
<dbReference type="HOGENOM" id="CLU_046994_0_0_6"/>
<proteinExistence type="predicted"/>
<dbReference type="EMBL" id="FO203512">
    <property type="protein sequence ID" value="CCK77381.1"/>
    <property type="molecule type" value="Genomic_DNA"/>
</dbReference>
<dbReference type="PROSITE" id="PS51257">
    <property type="entry name" value="PROKAR_LIPOPROTEIN"/>
    <property type="match status" value="1"/>
</dbReference>
<keyword evidence="2" id="KW-1185">Reference proteome</keyword>
<sequence length="429" mass="46850">MITISKKTVSILCAALLLTACKDSSNNNKDDHQTGNFDVNETGRLVVTSSESAELGVFNSQDGSLIDRFTLNNSASGLYTSPQSRFALVAQRDNNQVQILDGGLYQEDHGDHLHPYEIAPQMMAQTLNGVRPTHYRDHEMRSAFFFDGNGEDSLLSSIISFDDDEILANTTRSLALNNFMHGTAEPRGEHLITTYRAPEATSVLADQVELHTFNDASGSYDFVERFEERCPALHGSFSTEDASVFGCSDGVLVIRQNGEVFTAEKILNPVGFPDDVRIGGFSGFADSDLLAGWASGELYAIDLGNNSMTSVDWRDGAEADYSTAKMDDEGNVLMVLDKKGGLHLLDATNNFSHIAEVKVLNVLPELEGHTNVSIVSSKSSENVYISDAANNQLVVLNIESQQLQDTISLPFTPKHIAWVGVAGEEHEHH</sequence>
<evidence type="ECO:0000313" key="1">
    <source>
        <dbReference type="EMBL" id="CCK77381.1"/>
    </source>
</evidence>
<reference evidence="1 2" key="1">
    <citation type="journal article" date="2013" name="Nat. Commun.">
        <title>Genome sequence and functional genomic analysis of the oil-degrading bacterium Oleispira antarctica.</title>
        <authorList>
            <person name="Kube M."/>
            <person name="Chernikova T.N."/>
            <person name="Al-Ramahi Y."/>
            <person name="Beloqui A."/>
            <person name="Lopez-Cortez N."/>
            <person name="Guazzaroni M.E."/>
            <person name="Heipieper H.J."/>
            <person name="Klages S."/>
            <person name="Kotsyurbenko O.R."/>
            <person name="Langer I."/>
            <person name="Nechitaylo T.Y."/>
            <person name="Lunsdorf H."/>
            <person name="Fernandez M."/>
            <person name="Juarez S."/>
            <person name="Ciordia S."/>
            <person name="Singer A."/>
            <person name="Kagan O."/>
            <person name="Egorova O."/>
            <person name="Petit P.A."/>
            <person name="Stogios P."/>
            <person name="Kim Y."/>
            <person name="Tchigvintsev A."/>
            <person name="Flick R."/>
            <person name="Denaro R."/>
            <person name="Genovese M."/>
            <person name="Albar J.P."/>
            <person name="Reva O.N."/>
            <person name="Martinez-Gomariz M."/>
            <person name="Tran H."/>
            <person name="Ferrer M."/>
            <person name="Savchenko A."/>
            <person name="Yakunin A.F."/>
            <person name="Yakimov M.M."/>
            <person name="Golyshina O.V."/>
            <person name="Reinhardt R."/>
            <person name="Golyshin P.N."/>
        </authorList>
    </citation>
    <scope>NUCLEOTIDE SEQUENCE [LARGE SCALE GENOMIC DNA]</scope>
</reference>
<evidence type="ECO:0008006" key="3">
    <source>
        <dbReference type="Google" id="ProtNLM"/>
    </source>
</evidence>
<name>R4YQB4_OLEAN</name>
<organism evidence="1 2">
    <name type="scientific">Oleispira antarctica RB-8</name>
    <dbReference type="NCBI Taxonomy" id="698738"/>
    <lineage>
        <taxon>Bacteria</taxon>
        <taxon>Pseudomonadati</taxon>
        <taxon>Pseudomonadota</taxon>
        <taxon>Gammaproteobacteria</taxon>
        <taxon>Oceanospirillales</taxon>
        <taxon>Oceanospirillaceae</taxon>
        <taxon>Oleispira</taxon>
    </lineage>
</organism>
<dbReference type="KEGG" id="oai:OLEAN_C32050"/>
<accession>R4YQB4</accession>
<dbReference type="OrthoDB" id="60524at2"/>
<dbReference type="InterPro" id="IPR011047">
    <property type="entry name" value="Quinoprotein_ADH-like_sf"/>
</dbReference>
<dbReference type="SUPFAM" id="SSF50998">
    <property type="entry name" value="Quinoprotein alcohol dehydrogenase-like"/>
    <property type="match status" value="1"/>
</dbReference>
<dbReference type="STRING" id="698738.OLEAN_C32050"/>
<dbReference type="AlphaFoldDB" id="R4YQB4"/>
<dbReference type="InterPro" id="IPR015943">
    <property type="entry name" value="WD40/YVTN_repeat-like_dom_sf"/>
</dbReference>
<protein>
    <recommendedName>
        <fullName evidence="3">Lipoprotein</fullName>
    </recommendedName>
</protein>